<dbReference type="EMBL" id="CAMXCT030001297">
    <property type="protein sequence ID" value="CAL4776056.1"/>
    <property type="molecule type" value="Genomic_DNA"/>
</dbReference>
<feature type="domain" description="Glycosyl hydrolase family 13 catalytic" evidence="5">
    <location>
        <begin position="274"/>
        <end position="703"/>
    </location>
</feature>
<dbReference type="GO" id="GO:0047657">
    <property type="term" value="F:alpha-1,3-glucan synthase activity"/>
    <property type="evidence" value="ECO:0007669"/>
    <property type="project" value="TreeGrafter"/>
</dbReference>
<accession>A0A9P1FT94</accession>
<dbReference type="EMBL" id="CAMXCT010001297">
    <property type="protein sequence ID" value="CAI3988744.1"/>
    <property type="molecule type" value="Genomic_DNA"/>
</dbReference>
<evidence type="ECO:0000256" key="3">
    <source>
        <dbReference type="ARBA" id="ARBA00022490"/>
    </source>
</evidence>
<evidence type="ECO:0000313" key="6">
    <source>
        <dbReference type="EMBL" id="CAI3988744.1"/>
    </source>
</evidence>
<dbReference type="Gene3D" id="3.20.20.80">
    <property type="entry name" value="Glycosidases"/>
    <property type="match status" value="2"/>
</dbReference>
<keyword evidence="3" id="KW-0963">Cytoplasm</keyword>
<evidence type="ECO:0000313" key="7">
    <source>
        <dbReference type="EMBL" id="CAL4776056.1"/>
    </source>
</evidence>
<evidence type="ECO:0000313" key="8">
    <source>
        <dbReference type="Proteomes" id="UP001152797"/>
    </source>
</evidence>
<dbReference type="PANTHER" id="PTHR47182">
    <property type="entry name" value="CELL WALL ALPHA-1,3-GLUCAN SYNTHASE AGS1-RELATED"/>
    <property type="match status" value="1"/>
</dbReference>
<dbReference type="GO" id="GO:0005975">
    <property type="term" value="P:carbohydrate metabolic process"/>
    <property type="evidence" value="ECO:0007669"/>
    <property type="project" value="InterPro"/>
</dbReference>
<keyword evidence="4" id="KW-0539">Nucleus</keyword>
<evidence type="ECO:0000256" key="4">
    <source>
        <dbReference type="ARBA" id="ARBA00023242"/>
    </source>
</evidence>
<keyword evidence="8" id="KW-1185">Reference proteome</keyword>
<dbReference type="Gene3D" id="2.30.29.30">
    <property type="entry name" value="Pleckstrin-homology domain (PH domain)/Phosphotyrosine-binding domain (PTB)"/>
    <property type="match status" value="1"/>
</dbReference>
<dbReference type="InterPro" id="IPR011993">
    <property type="entry name" value="PH-like_dom_sf"/>
</dbReference>
<dbReference type="InterPro" id="IPR058655">
    <property type="entry name" value="Mok11-14/Ags1-like"/>
</dbReference>
<comment type="subcellular location">
    <subcellularLocation>
        <location evidence="2">Cytoplasm</location>
    </subcellularLocation>
    <subcellularLocation>
        <location evidence="1">Nucleus</location>
    </subcellularLocation>
</comment>
<dbReference type="PANTHER" id="PTHR47182:SF3">
    <property type="entry name" value="CELL WALL ALPHA-1,3-GLUCAN SYNTHASE MOK14"/>
    <property type="match status" value="1"/>
</dbReference>
<dbReference type="EMBL" id="CAMXCT020001297">
    <property type="protein sequence ID" value="CAL1142119.1"/>
    <property type="molecule type" value="Genomic_DNA"/>
</dbReference>
<sequence length="976" mass="109775">MPIEKSPARNGDLPILLEGEEIRLSEPKTRLYTRQHLEGEGVLHLTTKRLVWLGGPGCAIDYPFITMHAVSRDKNAWPDPCLYCQLREEDDENEEAEEEISVPELRFVPAEPAHLQEMFQVFSEMSALNPDPFDEQADDSESEGDFEDVLGGGYQPQVELGVMWNADMNDAAMEDADEDEAAEAAEVSWCHPSEIEDDKPPELHPRDMDLRCSGSVDHRVQSNVRLFSVLFSGSNALWNINFESEHNPSKYRGKWENHKYFPSPKDWRALSIYQLITDRFADGDPRNNELFAGGFDVRDMTYRHGGDFVGLTSKLPYIKGLGCEAVWISPIFQNGNNSYHQYAMLDFTLLDKRLGTLQELRDLVNAAHNLGMYVIVDVVMNHMGNEFYFEGYQSSHAPWRFHEDNGLREYQLKFRKDENLLLDTPVGKQAYYDFWVSNTWVPDAKYNGTLYGQSGEWVTDTGSGTYDLSDFHHNGDLSDYFDPWEINFGKIYGVMDDLRLEHQRVQQKYVAMTKALIESCDIDAFRVDTPMQVPLNFYKTWAPEMRAHAKSLGKDRFGIWGEFYVTPARYATMTGRGRDSTMYGQDVFIDDIFTMKGGIVYPYYWYVFTAVVYKDPSYADGLVKAYVEENKMIDTLDPTTGRREYAMWTFCNNHDNWRLQSMTSSQTLRMCLAVITFWPGIPLHYAGDEQDFDTPGSALDGWAREAALFIAPNLLLGFWGSPSLPVGFWASCALDLACGGCLALVWCLLDFTHLVHLSLGLVLLLRVPVFCLPTCMSRGASSEPGTVESLPGGVRVAIFAPSSSASLATQVFNHVAAFQPEGPEPSEFELISAGPSSPVGLASRLRAPETRDQIRRSFAPCPSRLLGLGARLCGSSLSGRARVERAWLCGQWAAAVKAQRIHSPDRTPAIDLKSRFYAVLGAPGLSQPTIFRSSRGYWDCIGHLEDSPSISQAFPSEAEAKIYLESAGAIEFDFAP</sequence>
<evidence type="ECO:0000259" key="5">
    <source>
        <dbReference type="SMART" id="SM00642"/>
    </source>
</evidence>
<name>A0A9P1FT94_9DINO</name>
<dbReference type="AlphaFoldDB" id="A0A9P1FT94"/>
<dbReference type="InterPro" id="IPR006047">
    <property type="entry name" value="GH13_cat_dom"/>
</dbReference>
<proteinExistence type="predicted"/>
<dbReference type="GO" id="GO:0005634">
    <property type="term" value="C:nucleus"/>
    <property type="evidence" value="ECO:0007669"/>
    <property type="project" value="UniProtKB-SubCell"/>
</dbReference>
<dbReference type="OrthoDB" id="1740265at2759"/>
<evidence type="ECO:0000256" key="1">
    <source>
        <dbReference type="ARBA" id="ARBA00004123"/>
    </source>
</evidence>
<dbReference type="GO" id="GO:0005737">
    <property type="term" value="C:cytoplasm"/>
    <property type="evidence" value="ECO:0007669"/>
    <property type="project" value="UniProtKB-SubCell"/>
</dbReference>
<organism evidence="6">
    <name type="scientific">Cladocopium goreaui</name>
    <dbReference type="NCBI Taxonomy" id="2562237"/>
    <lineage>
        <taxon>Eukaryota</taxon>
        <taxon>Sar</taxon>
        <taxon>Alveolata</taxon>
        <taxon>Dinophyceae</taxon>
        <taxon>Suessiales</taxon>
        <taxon>Symbiodiniaceae</taxon>
        <taxon>Cladocopium</taxon>
    </lineage>
</organism>
<dbReference type="SUPFAM" id="SSF51445">
    <property type="entry name" value="(Trans)glycosidases"/>
    <property type="match status" value="1"/>
</dbReference>
<dbReference type="Proteomes" id="UP001152797">
    <property type="component" value="Unassembled WGS sequence"/>
</dbReference>
<dbReference type="SMART" id="SM00642">
    <property type="entry name" value="Aamy"/>
    <property type="match status" value="1"/>
</dbReference>
<gene>
    <name evidence="6" type="ORF">C1SCF055_LOCUS15870</name>
</gene>
<reference evidence="7 8" key="2">
    <citation type="submission" date="2024-05" db="EMBL/GenBank/DDBJ databases">
        <authorList>
            <person name="Chen Y."/>
            <person name="Shah S."/>
            <person name="Dougan E. K."/>
            <person name="Thang M."/>
            <person name="Chan C."/>
        </authorList>
    </citation>
    <scope>NUCLEOTIDE SEQUENCE [LARGE SCALE GENOMIC DNA]</scope>
</reference>
<reference evidence="6" key="1">
    <citation type="submission" date="2022-10" db="EMBL/GenBank/DDBJ databases">
        <authorList>
            <person name="Chen Y."/>
            <person name="Dougan E. K."/>
            <person name="Chan C."/>
            <person name="Rhodes N."/>
            <person name="Thang M."/>
        </authorList>
    </citation>
    <scope>NUCLEOTIDE SEQUENCE</scope>
</reference>
<dbReference type="Pfam" id="PF00128">
    <property type="entry name" value="Alpha-amylase"/>
    <property type="match status" value="2"/>
</dbReference>
<dbReference type="InterPro" id="IPR017853">
    <property type="entry name" value="GH"/>
</dbReference>
<dbReference type="Pfam" id="PF03517">
    <property type="entry name" value="Voldacs"/>
    <property type="match status" value="1"/>
</dbReference>
<protein>
    <submittedName>
        <fullName evidence="7">Alpha-1,3-glucan synthase</fullName>
    </submittedName>
</protein>
<evidence type="ECO:0000256" key="2">
    <source>
        <dbReference type="ARBA" id="ARBA00004496"/>
    </source>
</evidence>
<comment type="caution">
    <text evidence="6">The sequence shown here is derived from an EMBL/GenBank/DDBJ whole genome shotgun (WGS) entry which is preliminary data.</text>
</comment>
<dbReference type="InterPro" id="IPR039924">
    <property type="entry name" value="ICln/Lot5/Saf5"/>
</dbReference>